<dbReference type="GeneID" id="5739753"/>
<dbReference type="InterPro" id="IPR006818">
    <property type="entry name" value="ASF1-like"/>
</dbReference>
<evidence type="ECO:0000256" key="6">
    <source>
        <dbReference type="ARBA" id="ARBA00023242"/>
    </source>
</evidence>
<keyword evidence="3" id="KW-0805">Transcription regulation</keyword>
<dbReference type="Proteomes" id="UP000243127">
    <property type="component" value="Nucleomorph 1"/>
</dbReference>
<sequence length="155" mass="18456">MNPIEILSVKVQNNFVDIKKNFIFEIFYEVKKLVNKNYTLKIIYVISPEDEKKDQELEIFEIPAFKLGKFKMILKTRSPNYENFSIKEIIGITAIILTLAYEKKELLRIGYYINNDCPEDITENLNKNSKNEEIKIIRKILTEEPRITYFQGFFE</sequence>
<comment type="subcellular location">
    <subcellularLocation>
        <location evidence="1">Nucleus</location>
    </subcellularLocation>
</comment>
<dbReference type="PANTHER" id="PTHR12040:SF0">
    <property type="entry name" value="HISTONE CHAPERONE ASF1"/>
    <property type="match status" value="1"/>
</dbReference>
<dbReference type="Gene3D" id="2.60.40.1490">
    <property type="entry name" value="Histone chaperone ASF1-like"/>
    <property type="match status" value="1"/>
</dbReference>
<dbReference type="SUPFAM" id="SSF101546">
    <property type="entry name" value="ASF1-like"/>
    <property type="match status" value="1"/>
</dbReference>
<dbReference type="GO" id="GO:0000785">
    <property type="term" value="C:chromatin"/>
    <property type="evidence" value="ECO:0007669"/>
    <property type="project" value="TreeGrafter"/>
</dbReference>
<evidence type="ECO:0000256" key="1">
    <source>
        <dbReference type="ARBA" id="ARBA00004123"/>
    </source>
</evidence>
<evidence type="ECO:0000256" key="3">
    <source>
        <dbReference type="ARBA" id="ARBA00023015"/>
    </source>
</evidence>
<keyword evidence="4" id="KW-0804">Transcription</keyword>
<evidence type="ECO:0000256" key="4">
    <source>
        <dbReference type="ARBA" id="ARBA00023163"/>
    </source>
</evidence>
<accession>A9BKA1</accession>
<evidence type="ECO:0000313" key="8">
    <source>
        <dbReference type="Proteomes" id="UP000243127"/>
    </source>
</evidence>
<geneLocation type="nucleomorph" evidence="7"/>
<dbReference type="AlphaFoldDB" id="A9BKA1"/>
<dbReference type="GO" id="GO:0006335">
    <property type="term" value="P:DNA replication-dependent chromatin assembly"/>
    <property type="evidence" value="ECO:0007669"/>
    <property type="project" value="TreeGrafter"/>
</dbReference>
<evidence type="ECO:0000256" key="5">
    <source>
        <dbReference type="ARBA" id="ARBA00023186"/>
    </source>
</evidence>
<dbReference type="InterPro" id="IPR036747">
    <property type="entry name" value="ASF1-like_sf"/>
</dbReference>
<reference evidence="7 8" key="1">
    <citation type="journal article" date="2007" name="Proc. Natl. Acad. Sci. U.S.A.">
        <title>Nucleomorph genome of Hemiselmis andersenii reveals complete intron loss and compaction as a driver of protein structure and function.</title>
        <authorList>
            <person name="Lane C.E."/>
            <person name="van den Heuvel K."/>
            <person name="Kozera C."/>
            <person name="Curtis B.A."/>
            <person name="Parsons B.J."/>
            <person name="Bowman S."/>
            <person name="Archibald J.M."/>
        </authorList>
    </citation>
    <scope>NUCLEOTIDE SEQUENCE [LARGE SCALE GENOMIC DNA]</scope>
    <source>
        <strain evidence="7 8">CCMP644</strain>
    </source>
</reference>
<proteinExistence type="inferred from homology"/>
<keyword evidence="6" id="KW-0539">Nucleus</keyword>
<name>A9BKA1_HEMAN</name>
<keyword evidence="5" id="KW-0143">Chaperone</keyword>
<comment type="similarity">
    <text evidence="2">Belongs to the ASF1 family.</text>
</comment>
<dbReference type="Pfam" id="PF04729">
    <property type="entry name" value="ASF1_hist_chap"/>
    <property type="match status" value="1"/>
</dbReference>
<dbReference type="RefSeq" id="XP_001712259.1">
    <property type="nucleotide sequence ID" value="XM_001712207.1"/>
</dbReference>
<dbReference type="GO" id="GO:0005634">
    <property type="term" value="C:nucleus"/>
    <property type="evidence" value="ECO:0007669"/>
    <property type="project" value="UniProtKB-SubCell"/>
</dbReference>
<dbReference type="EMBL" id="CP000881">
    <property type="protein sequence ID" value="ABW97934.1"/>
    <property type="molecule type" value="Genomic_DNA"/>
</dbReference>
<protein>
    <submittedName>
        <fullName evidence="7">Asf</fullName>
    </submittedName>
</protein>
<gene>
    <name evidence="7" type="ORF">HAN_1g91</name>
</gene>
<evidence type="ECO:0000256" key="2">
    <source>
        <dbReference type="ARBA" id="ARBA00006051"/>
    </source>
</evidence>
<evidence type="ECO:0000313" key="7">
    <source>
        <dbReference type="EMBL" id="ABW97934.1"/>
    </source>
</evidence>
<keyword evidence="7" id="KW-0542">Nucleomorph</keyword>
<dbReference type="GO" id="GO:0042393">
    <property type="term" value="F:histone binding"/>
    <property type="evidence" value="ECO:0007669"/>
    <property type="project" value="TreeGrafter"/>
</dbReference>
<dbReference type="PANTHER" id="PTHR12040">
    <property type="entry name" value="ANTI-SILENCING PROTEIN 1"/>
    <property type="match status" value="1"/>
</dbReference>
<organism evidence="7 8">
    <name type="scientific">Hemiselmis andersenii</name>
    <name type="common">Cryptophyte alga</name>
    <dbReference type="NCBI Taxonomy" id="464988"/>
    <lineage>
        <taxon>Eukaryota</taxon>
        <taxon>Cryptophyceae</taxon>
        <taxon>Cryptomonadales</taxon>
        <taxon>Hemiselmidaceae</taxon>
        <taxon>Hemiselmis</taxon>
    </lineage>
</organism>